<reference evidence="1" key="1">
    <citation type="submission" date="2022-03" db="EMBL/GenBank/DDBJ databases">
        <title>Genomic analyses of argali, domestic sheep and their hybrids provide insights into chromosomal evolution, heterosis and genetic basis of agronomic traits.</title>
        <authorList>
            <person name="Li M."/>
        </authorList>
    </citation>
    <scope>NUCLEOTIDE SEQUENCE</scope>
    <source>
        <strain evidence="1">F1 hybrid</strain>
    </source>
</reference>
<evidence type="ECO:0000313" key="2">
    <source>
        <dbReference type="Proteomes" id="UP001057279"/>
    </source>
</evidence>
<evidence type="ECO:0000313" key="1">
    <source>
        <dbReference type="EMBL" id="KAI4584686.1"/>
    </source>
</evidence>
<protein>
    <submittedName>
        <fullName evidence="1">Uncharacterized protein</fullName>
    </submittedName>
</protein>
<comment type="caution">
    <text evidence="1">The sequence shown here is derived from an EMBL/GenBank/DDBJ whole genome shotgun (WGS) entry which is preliminary data.</text>
</comment>
<sequence length="180" mass="20138">MTEIILDTPFYVGNVSCLEFNECTLLLELDVNITRRSHLGMLDIASIRQTVVGEDFCQVQTRKTACEEIKSREDSVLGSCCEGGLRENKTSELRAQEADGCGPYIQPLKEKSIEVYPRGQKMSQIYQSGCGETKVEPSHGVTKDWAYPALPFLENGDQYPYSAILVMKPNLKTSFDLLSQ</sequence>
<accession>A0ACB9V459</accession>
<gene>
    <name evidence="1" type="ORF">MJG53_006220</name>
</gene>
<proteinExistence type="predicted"/>
<dbReference type="Proteomes" id="UP001057279">
    <property type="component" value="Linkage Group LG05"/>
</dbReference>
<name>A0ACB9V459_9CETA</name>
<organism evidence="1 2">
    <name type="scientific">Ovis ammon polii x Ovis aries</name>
    <dbReference type="NCBI Taxonomy" id="2918886"/>
    <lineage>
        <taxon>Eukaryota</taxon>
        <taxon>Metazoa</taxon>
        <taxon>Chordata</taxon>
        <taxon>Craniata</taxon>
        <taxon>Vertebrata</taxon>
        <taxon>Euteleostomi</taxon>
        <taxon>Mammalia</taxon>
        <taxon>Eutheria</taxon>
        <taxon>Laurasiatheria</taxon>
        <taxon>Artiodactyla</taxon>
        <taxon>Ruminantia</taxon>
        <taxon>Pecora</taxon>
        <taxon>Bovidae</taxon>
        <taxon>Caprinae</taxon>
        <taxon>Ovis</taxon>
    </lineage>
</organism>
<keyword evidence="2" id="KW-1185">Reference proteome</keyword>
<dbReference type="EMBL" id="CM043030">
    <property type="protein sequence ID" value="KAI4584686.1"/>
    <property type="molecule type" value="Genomic_DNA"/>
</dbReference>